<dbReference type="InterPro" id="IPR018300">
    <property type="entry name" value="Aminotrans_IV_CS"/>
</dbReference>
<dbReference type="InterPro" id="IPR001544">
    <property type="entry name" value="Aminotrans_IV"/>
</dbReference>
<dbReference type="Proteomes" id="UP000313066">
    <property type="component" value="Unassembled WGS sequence"/>
</dbReference>
<dbReference type="Gene3D" id="3.30.470.10">
    <property type="match status" value="1"/>
</dbReference>
<evidence type="ECO:0000256" key="3">
    <source>
        <dbReference type="ARBA" id="ARBA00022898"/>
    </source>
</evidence>
<comment type="similarity">
    <text evidence="2 4">Belongs to the class-IV pyridoxal-phosphate-dependent aminotransferase family.</text>
</comment>
<sequence>MSVPIWVNGELYEPDKAVVSVYDHGLMVGDGVFETVKAVNGESFALTRHLDRLALSAKRMDLPEPDLAAIADGVRRCLAAAPKWPLARIRITYTSGPGPLGSDRGSAGTNAIAIVGEQAPFPATADVVVVPWPRNERGALSGVKSTSYGDNAKALAYAKERGGAEAIFENLAGNLCEGTGSNIFIVTGGRLITPTLSSGCLAGVTRALTLEWCGGEEADVPISALYEAEEAFLTSTTRDIQPIRAVDGKVLPQAPGPVTLEAMKVFAERSAADLDP</sequence>
<dbReference type="PANTHER" id="PTHR42743:SF11">
    <property type="entry name" value="AMINODEOXYCHORISMATE LYASE"/>
    <property type="match status" value="1"/>
</dbReference>
<organism evidence="6 7">
    <name type="scientific">Microbispora catharanthi</name>
    <dbReference type="NCBI Taxonomy" id="1712871"/>
    <lineage>
        <taxon>Bacteria</taxon>
        <taxon>Bacillati</taxon>
        <taxon>Actinomycetota</taxon>
        <taxon>Actinomycetes</taxon>
        <taxon>Streptosporangiales</taxon>
        <taxon>Streptosporangiaceae</taxon>
        <taxon>Microbispora</taxon>
    </lineage>
</organism>
<name>A0A5N6BW49_9ACTN</name>
<dbReference type="InterPro" id="IPR036038">
    <property type="entry name" value="Aminotransferase-like"/>
</dbReference>
<dbReference type="AlphaFoldDB" id="A0A5N6BW49"/>
<dbReference type="RefSeq" id="WP_139575160.1">
    <property type="nucleotide sequence ID" value="NZ_VDMA02000007.1"/>
</dbReference>
<dbReference type="InterPro" id="IPR050571">
    <property type="entry name" value="Class-IV_PLP-Dep_Aminotrnsfr"/>
</dbReference>
<reference evidence="6 7" key="1">
    <citation type="submission" date="2019-10" db="EMBL/GenBank/DDBJ databases">
        <title>Nonomuraea sp. nov., isolated from Phyllanthus amarus.</title>
        <authorList>
            <person name="Klykleung N."/>
            <person name="Tanasupawat S."/>
        </authorList>
    </citation>
    <scope>NUCLEOTIDE SEQUENCE [LARGE SCALE GENOMIC DNA]</scope>
    <source>
        <strain evidence="6 7">CR1-09</strain>
    </source>
</reference>
<protein>
    <submittedName>
        <fullName evidence="6">4-amino-4-deoxychorismate lyase</fullName>
    </submittedName>
</protein>
<dbReference type="SUPFAM" id="SSF56752">
    <property type="entry name" value="D-aminoacid aminotransferase-like PLP-dependent enzymes"/>
    <property type="match status" value="1"/>
</dbReference>
<dbReference type="GO" id="GO:0046394">
    <property type="term" value="P:carboxylic acid biosynthetic process"/>
    <property type="evidence" value="ECO:0007669"/>
    <property type="project" value="UniProtKB-ARBA"/>
</dbReference>
<evidence type="ECO:0000256" key="1">
    <source>
        <dbReference type="ARBA" id="ARBA00001933"/>
    </source>
</evidence>
<dbReference type="GO" id="GO:0005829">
    <property type="term" value="C:cytosol"/>
    <property type="evidence" value="ECO:0007669"/>
    <property type="project" value="TreeGrafter"/>
</dbReference>
<dbReference type="Pfam" id="PF01063">
    <property type="entry name" value="Aminotran_4"/>
    <property type="match status" value="1"/>
</dbReference>
<comment type="cofactor">
    <cofactor evidence="1 5">
        <name>pyridoxal 5'-phosphate</name>
        <dbReference type="ChEBI" id="CHEBI:597326"/>
    </cofactor>
</comment>
<evidence type="ECO:0000313" key="7">
    <source>
        <dbReference type="Proteomes" id="UP000313066"/>
    </source>
</evidence>
<dbReference type="EMBL" id="VDMA02000007">
    <property type="protein sequence ID" value="KAB8184540.1"/>
    <property type="molecule type" value="Genomic_DNA"/>
</dbReference>
<evidence type="ECO:0000256" key="4">
    <source>
        <dbReference type="RuleBase" id="RU004106"/>
    </source>
</evidence>
<keyword evidence="7" id="KW-1185">Reference proteome</keyword>
<keyword evidence="6" id="KW-0456">Lyase</keyword>
<dbReference type="Gene3D" id="3.20.10.10">
    <property type="entry name" value="D-amino Acid Aminotransferase, subunit A, domain 2"/>
    <property type="match status" value="1"/>
</dbReference>
<dbReference type="PANTHER" id="PTHR42743">
    <property type="entry name" value="AMINO-ACID AMINOTRANSFERASE"/>
    <property type="match status" value="1"/>
</dbReference>
<gene>
    <name evidence="6" type="ORF">FH610_015705</name>
</gene>
<evidence type="ECO:0000256" key="2">
    <source>
        <dbReference type="ARBA" id="ARBA00009320"/>
    </source>
</evidence>
<dbReference type="PROSITE" id="PS00770">
    <property type="entry name" value="AA_TRANSFER_CLASS_4"/>
    <property type="match status" value="1"/>
</dbReference>
<accession>A0A5N6BW49</accession>
<dbReference type="InterPro" id="IPR043132">
    <property type="entry name" value="BCAT-like_C"/>
</dbReference>
<evidence type="ECO:0000256" key="5">
    <source>
        <dbReference type="RuleBase" id="RU004516"/>
    </source>
</evidence>
<dbReference type="GO" id="GO:0016829">
    <property type="term" value="F:lyase activity"/>
    <property type="evidence" value="ECO:0007669"/>
    <property type="project" value="UniProtKB-KW"/>
</dbReference>
<evidence type="ECO:0000313" key="6">
    <source>
        <dbReference type="EMBL" id="KAB8184540.1"/>
    </source>
</evidence>
<comment type="caution">
    <text evidence="6">The sequence shown here is derived from an EMBL/GenBank/DDBJ whole genome shotgun (WGS) entry which is preliminary data.</text>
</comment>
<dbReference type="InterPro" id="IPR043131">
    <property type="entry name" value="BCAT-like_N"/>
</dbReference>
<dbReference type="CDD" id="cd00449">
    <property type="entry name" value="PLPDE_IV"/>
    <property type="match status" value="1"/>
</dbReference>
<proteinExistence type="inferred from homology"/>
<keyword evidence="3 5" id="KW-0663">Pyridoxal phosphate</keyword>